<evidence type="ECO:0000313" key="2">
    <source>
        <dbReference type="Proteomes" id="UP001160334"/>
    </source>
</evidence>
<sequence>MTNNVHNRIGEGLSAAAGRPVVLLDIDGVCSPMCPVDELDAAWAPWRRVSCGWNRGWVSAGLADALVALGEHADVWWCTGWESEALFYGTELGVPTWPYLPLLNVPDQGMFKLASVIASVGDRPVWWFDDEHNDASDQWATDRTSAGIATVAAHIDDQRGLRADDLAAVGRWARTITTDAGA</sequence>
<dbReference type="EMBL" id="JARXVC010000017">
    <property type="protein sequence ID" value="MDH6283966.1"/>
    <property type="molecule type" value="Genomic_DNA"/>
</dbReference>
<gene>
    <name evidence="1" type="ORF">M2280_005217</name>
</gene>
<dbReference type="Proteomes" id="UP001160334">
    <property type="component" value="Unassembled WGS sequence"/>
</dbReference>
<reference evidence="1 2" key="1">
    <citation type="submission" date="2023-04" db="EMBL/GenBank/DDBJ databases">
        <title>Forest soil microbial communities from Buena Vista Peninsula, Colon Province, Panama.</title>
        <authorList>
            <person name="Bouskill N."/>
        </authorList>
    </citation>
    <scope>NUCLEOTIDE SEQUENCE [LARGE SCALE GENOMIC DNA]</scope>
    <source>
        <strain evidence="1 2">CFH S0262</strain>
    </source>
</reference>
<protein>
    <recommendedName>
        <fullName evidence="3">Secreted protein</fullName>
    </recommendedName>
</protein>
<organism evidence="1 2">
    <name type="scientific">Prescottella agglutinans</name>
    <dbReference type="NCBI Taxonomy" id="1644129"/>
    <lineage>
        <taxon>Bacteria</taxon>
        <taxon>Bacillati</taxon>
        <taxon>Actinomycetota</taxon>
        <taxon>Actinomycetes</taxon>
        <taxon>Mycobacteriales</taxon>
        <taxon>Nocardiaceae</taxon>
        <taxon>Prescottella</taxon>
    </lineage>
</organism>
<keyword evidence="2" id="KW-1185">Reference proteome</keyword>
<dbReference type="RefSeq" id="WP_280763219.1">
    <property type="nucleotide sequence ID" value="NZ_JARXVC010000017.1"/>
</dbReference>
<comment type="caution">
    <text evidence="1">The sequence shown here is derived from an EMBL/GenBank/DDBJ whole genome shotgun (WGS) entry which is preliminary data.</text>
</comment>
<accession>A0ABT6MI03</accession>
<evidence type="ECO:0008006" key="3">
    <source>
        <dbReference type="Google" id="ProtNLM"/>
    </source>
</evidence>
<name>A0ABT6MI03_9NOCA</name>
<proteinExistence type="predicted"/>
<evidence type="ECO:0000313" key="1">
    <source>
        <dbReference type="EMBL" id="MDH6283966.1"/>
    </source>
</evidence>